<organism evidence="1 2">
    <name type="scientific">Endozoicomonas numazuensis</name>
    <dbReference type="NCBI Taxonomy" id="1137799"/>
    <lineage>
        <taxon>Bacteria</taxon>
        <taxon>Pseudomonadati</taxon>
        <taxon>Pseudomonadota</taxon>
        <taxon>Gammaproteobacteria</taxon>
        <taxon>Oceanospirillales</taxon>
        <taxon>Endozoicomonadaceae</taxon>
        <taxon>Endozoicomonas</taxon>
    </lineage>
</organism>
<evidence type="ECO:0000313" key="2">
    <source>
        <dbReference type="Proteomes" id="UP000028073"/>
    </source>
</evidence>
<proteinExistence type="predicted"/>
<dbReference type="RefSeq" id="WP_034840791.1">
    <property type="nucleotide sequence ID" value="NZ_JOKH01000006.1"/>
</dbReference>
<keyword evidence="2" id="KW-1185">Reference proteome</keyword>
<comment type="caution">
    <text evidence="1">The sequence shown here is derived from an EMBL/GenBank/DDBJ whole genome shotgun (WGS) entry which is preliminary data.</text>
</comment>
<accession>A0A081NCL4</accession>
<protein>
    <recommendedName>
        <fullName evidence="3">Ubiquitin-like protease family profile domain-containing protein</fullName>
    </recommendedName>
</protein>
<reference evidence="1 2" key="1">
    <citation type="submission" date="2014-06" db="EMBL/GenBank/DDBJ databases">
        <title>Whole Genome Sequences of Three Symbiotic Endozoicomonas Bacteria.</title>
        <authorList>
            <person name="Neave M.J."/>
            <person name="Apprill A."/>
            <person name="Voolstra C.R."/>
        </authorList>
    </citation>
    <scope>NUCLEOTIDE SEQUENCE [LARGE SCALE GENOMIC DNA]</scope>
    <source>
        <strain evidence="1 2">DSM 25634</strain>
    </source>
</reference>
<sequence>MYTTGLNVVFPVKPPDPSKSGEETISDRLKIRRKDPVCQQVVMRHGYEVNSCRKCLSIALRDDVRKISMTPYVSKTLNSESEQRSWKIARFRSFEDDLTDLRDCQDIIEGIRVFRDLKMPYEEIGKAFYCQKGGSLKLEPLTDDIAVMDVFLCDPDPKKTFDTIQIKLPSLRSIPEGKEIMVFYDRDAPVLDDDEPEDNDDFPGPAAKKARLRAKQLLAPNVSLNPIARERGASKTLNNLILSPQECAVYVKRNGQWHVRHKMVKCGESINPNPLLRLSGPLVVSKNDELLKVPDDGEFFLNQTIMKTLYEKKFKEHQQQYSDDSLFQPIPWDYVLSDNTTKKISALDQKAQTRAVLQAGQAEMGNDDSDESAFSTHTDYTYHFFFERWNSCHVIAVFCHVTDSEVFLYLHETEGTGNTTSKRIRAQVSAMMQKLHSDKALIIYYPNVVFQKDFASCGVFAMKAMNYFRKHPQEMVQWLLALHQSDTKGSEEKMEQGVATFAEPETAGGSVAFQGMPAGLLKMFHGRLFPTGPKEPVLSDEQLNTPVNKSGETLREYLWKYEAPEVEKPGGGTTIVNVGTTAKRLEYFAKYEHIMEESHGCMMEESHGCMRLARKRGVDVVDVVDEKKDYMANSIQDADLSRVPPAAKRMKKSVGKDDDAPAWVLNLESLEAINEWLAGQGGEAFSEDEWGYVGEYFRFAANDRNLDLFGKKYPAANEWFLGAIKKPLTNAKWVLVNHWFNGGITGEPTEFKKELHERSDNKTSQ</sequence>
<gene>
    <name evidence="1" type="ORF">GZ78_23410</name>
</gene>
<dbReference type="EMBL" id="JOKH01000006">
    <property type="protein sequence ID" value="KEQ16187.1"/>
    <property type="molecule type" value="Genomic_DNA"/>
</dbReference>
<evidence type="ECO:0000313" key="1">
    <source>
        <dbReference type="EMBL" id="KEQ16187.1"/>
    </source>
</evidence>
<name>A0A081NCL4_9GAMM</name>
<dbReference type="Proteomes" id="UP000028073">
    <property type="component" value="Unassembled WGS sequence"/>
</dbReference>
<dbReference type="OrthoDB" id="6199188at2"/>
<evidence type="ECO:0008006" key="3">
    <source>
        <dbReference type="Google" id="ProtNLM"/>
    </source>
</evidence>
<dbReference type="AlphaFoldDB" id="A0A081NCL4"/>